<keyword evidence="3 6" id="KW-0479">Metal-binding</keyword>
<dbReference type="SUPFAM" id="SSF88723">
    <property type="entry name" value="PIN domain-like"/>
    <property type="match status" value="1"/>
</dbReference>
<feature type="region of interest" description="Disordered" evidence="7">
    <location>
        <begin position="127"/>
        <end position="146"/>
    </location>
</feature>
<dbReference type="InterPro" id="IPR002716">
    <property type="entry name" value="PIN_dom"/>
</dbReference>
<feature type="binding site" evidence="6">
    <location>
        <position position="5"/>
    </location>
    <ligand>
        <name>Mg(2+)</name>
        <dbReference type="ChEBI" id="CHEBI:18420"/>
    </ligand>
</feature>
<dbReference type="EC" id="3.1.-.-" evidence="6"/>
<evidence type="ECO:0000256" key="1">
    <source>
        <dbReference type="ARBA" id="ARBA00022649"/>
    </source>
</evidence>
<feature type="domain" description="PIN" evidence="8">
    <location>
        <begin position="2"/>
        <end position="126"/>
    </location>
</feature>
<sequence length="146" mass="15511">MIVIDASVTLAWCFSDEASQSTDQLLDAVSADGAMVPALWIYEVTNVLASAERRDRITPADAGAFLDDLRHLPIVVEPAFGDWGPANLVALARQHGLTAYDCAYLDVAARHGLPLATQDRTLRSAAQSAGVTVVGPEPGRLSPRAE</sequence>
<dbReference type="AlphaFoldDB" id="A0A934KE80"/>
<dbReference type="InterPro" id="IPR029060">
    <property type="entry name" value="PIN-like_dom_sf"/>
</dbReference>
<dbReference type="EMBL" id="JAEKNN010000003">
    <property type="protein sequence ID" value="MBJ7607886.1"/>
    <property type="molecule type" value="Genomic_DNA"/>
</dbReference>
<comment type="similarity">
    <text evidence="6">Belongs to the PINc/VapC protein family.</text>
</comment>
<evidence type="ECO:0000256" key="4">
    <source>
        <dbReference type="ARBA" id="ARBA00022801"/>
    </source>
</evidence>
<evidence type="ECO:0000256" key="7">
    <source>
        <dbReference type="SAM" id="MobiDB-lite"/>
    </source>
</evidence>
<dbReference type="Gene3D" id="3.40.50.1010">
    <property type="entry name" value="5'-nuclease"/>
    <property type="match status" value="1"/>
</dbReference>
<feature type="binding site" evidence="6">
    <location>
        <position position="101"/>
    </location>
    <ligand>
        <name>Mg(2+)</name>
        <dbReference type="ChEBI" id="CHEBI:18420"/>
    </ligand>
</feature>
<evidence type="ECO:0000256" key="6">
    <source>
        <dbReference type="HAMAP-Rule" id="MF_00265"/>
    </source>
</evidence>
<dbReference type="CDD" id="cd09873">
    <property type="entry name" value="PIN_Pae0151-like"/>
    <property type="match status" value="1"/>
</dbReference>
<evidence type="ECO:0000256" key="2">
    <source>
        <dbReference type="ARBA" id="ARBA00022722"/>
    </source>
</evidence>
<comment type="cofactor">
    <cofactor evidence="6">
        <name>Mg(2+)</name>
        <dbReference type="ChEBI" id="CHEBI:18420"/>
    </cofactor>
</comment>
<gene>
    <name evidence="6" type="primary">vapC</name>
    <name evidence="9" type="ORF">JF887_00435</name>
</gene>
<evidence type="ECO:0000259" key="8">
    <source>
        <dbReference type="Pfam" id="PF01850"/>
    </source>
</evidence>
<evidence type="ECO:0000256" key="3">
    <source>
        <dbReference type="ARBA" id="ARBA00022723"/>
    </source>
</evidence>
<evidence type="ECO:0000256" key="5">
    <source>
        <dbReference type="ARBA" id="ARBA00022842"/>
    </source>
</evidence>
<keyword evidence="4 6" id="KW-0378">Hydrolase</keyword>
<dbReference type="GO" id="GO:0000287">
    <property type="term" value="F:magnesium ion binding"/>
    <property type="evidence" value="ECO:0007669"/>
    <property type="project" value="UniProtKB-UniRule"/>
</dbReference>
<evidence type="ECO:0000313" key="10">
    <source>
        <dbReference type="Proteomes" id="UP000614410"/>
    </source>
</evidence>
<dbReference type="PANTHER" id="PTHR35901:SF1">
    <property type="entry name" value="EXONUCLEASE VAPC9"/>
    <property type="match status" value="1"/>
</dbReference>
<dbReference type="Pfam" id="PF01850">
    <property type="entry name" value="PIN"/>
    <property type="match status" value="1"/>
</dbReference>
<proteinExistence type="inferred from homology"/>
<reference evidence="9 10" key="1">
    <citation type="submission" date="2020-10" db="EMBL/GenBank/DDBJ databases">
        <title>Ca. Dormibacterota MAGs.</title>
        <authorList>
            <person name="Montgomery K."/>
        </authorList>
    </citation>
    <scope>NUCLEOTIDE SEQUENCE [LARGE SCALE GENOMIC DNA]</scope>
    <source>
        <strain evidence="9">Mitchell_Peninsula_5</strain>
    </source>
</reference>
<keyword evidence="6" id="KW-0800">Toxin</keyword>
<evidence type="ECO:0000313" key="9">
    <source>
        <dbReference type="EMBL" id="MBJ7607886.1"/>
    </source>
</evidence>
<dbReference type="GO" id="GO:0004540">
    <property type="term" value="F:RNA nuclease activity"/>
    <property type="evidence" value="ECO:0007669"/>
    <property type="project" value="InterPro"/>
</dbReference>
<protein>
    <recommendedName>
        <fullName evidence="6">Ribonuclease VapC</fullName>
        <shortName evidence="6">RNase VapC</shortName>
        <ecNumber evidence="6">3.1.-.-</ecNumber>
    </recommendedName>
    <alternativeName>
        <fullName evidence="6">Toxin VapC</fullName>
    </alternativeName>
</protein>
<keyword evidence="1 6" id="KW-1277">Toxin-antitoxin system</keyword>
<accession>A0A934KE80</accession>
<dbReference type="Proteomes" id="UP000614410">
    <property type="component" value="Unassembled WGS sequence"/>
</dbReference>
<comment type="function">
    <text evidence="6">Toxic component of a toxin-antitoxin (TA) system. An RNase.</text>
</comment>
<comment type="caution">
    <text evidence="9">The sequence shown here is derived from an EMBL/GenBank/DDBJ whole genome shotgun (WGS) entry which is preliminary data.</text>
</comment>
<dbReference type="HAMAP" id="MF_00265">
    <property type="entry name" value="VapC_Nob1"/>
    <property type="match status" value="1"/>
</dbReference>
<dbReference type="PANTHER" id="PTHR35901">
    <property type="entry name" value="RIBONUCLEASE VAPC3"/>
    <property type="match status" value="1"/>
</dbReference>
<dbReference type="InterPro" id="IPR044153">
    <property type="entry name" value="PIN_Pae0151-like"/>
</dbReference>
<dbReference type="InterPro" id="IPR051619">
    <property type="entry name" value="TypeII_TA_RNase_PINc/VapC"/>
</dbReference>
<dbReference type="InterPro" id="IPR022907">
    <property type="entry name" value="VapC_family"/>
</dbReference>
<organism evidence="9 10">
    <name type="scientific">Candidatus Amunia macphersoniae</name>
    <dbReference type="NCBI Taxonomy" id="3127014"/>
    <lineage>
        <taxon>Bacteria</taxon>
        <taxon>Bacillati</taxon>
        <taxon>Candidatus Dormiibacterota</taxon>
        <taxon>Candidatus Dormibacteria</taxon>
        <taxon>Candidatus Aeolococcales</taxon>
        <taxon>Candidatus Aeolococcaceae</taxon>
        <taxon>Candidatus Amunia</taxon>
    </lineage>
</organism>
<keyword evidence="5 6" id="KW-0460">Magnesium</keyword>
<dbReference type="GO" id="GO:0090729">
    <property type="term" value="F:toxin activity"/>
    <property type="evidence" value="ECO:0007669"/>
    <property type="project" value="UniProtKB-KW"/>
</dbReference>
<name>A0A934KE80_9BACT</name>
<keyword evidence="2 6" id="KW-0540">Nuclease</keyword>
<dbReference type="GO" id="GO:0016787">
    <property type="term" value="F:hydrolase activity"/>
    <property type="evidence" value="ECO:0007669"/>
    <property type="project" value="UniProtKB-KW"/>
</dbReference>